<dbReference type="EMBL" id="JANVFS010000022">
    <property type="protein sequence ID" value="KAJ4475345.1"/>
    <property type="molecule type" value="Genomic_DNA"/>
</dbReference>
<dbReference type="AlphaFoldDB" id="A0A9W9A649"/>
<dbReference type="Proteomes" id="UP001150238">
    <property type="component" value="Unassembled WGS sequence"/>
</dbReference>
<sequence>MPQQKKQKAICPNPVRTRQGIQEWEISAILQHRKTTNPDWPRNGDMYYRRKNSRAGFREGWDYLVSWKGWGDNFNEWVYEKDLFAEDMKDEYWRQSGQNRWINLQRHRTNTPPRDVREDGRGELDEGEEDTMRRASVLFLASSALAAVDVPPPNSSNNGATLSRNVNGLKSTASA</sequence>
<reference evidence="2" key="2">
    <citation type="journal article" date="2023" name="Proc. Natl. Acad. Sci. U.S.A.">
        <title>A global phylogenomic analysis of the shiitake genus Lentinula.</title>
        <authorList>
            <person name="Sierra-Patev S."/>
            <person name="Min B."/>
            <person name="Naranjo-Ortiz M."/>
            <person name="Looney B."/>
            <person name="Konkel Z."/>
            <person name="Slot J.C."/>
            <person name="Sakamoto Y."/>
            <person name="Steenwyk J.L."/>
            <person name="Rokas A."/>
            <person name="Carro J."/>
            <person name="Camarero S."/>
            <person name="Ferreira P."/>
            <person name="Molpeceres G."/>
            <person name="Ruiz-Duenas F.J."/>
            <person name="Serrano A."/>
            <person name="Henrissat B."/>
            <person name="Drula E."/>
            <person name="Hughes K.W."/>
            <person name="Mata J.L."/>
            <person name="Ishikawa N.K."/>
            <person name="Vargas-Isla R."/>
            <person name="Ushijima S."/>
            <person name="Smith C.A."/>
            <person name="Donoghue J."/>
            <person name="Ahrendt S."/>
            <person name="Andreopoulos W."/>
            <person name="He G."/>
            <person name="LaButti K."/>
            <person name="Lipzen A."/>
            <person name="Ng V."/>
            <person name="Riley R."/>
            <person name="Sandor L."/>
            <person name="Barry K."/>
            <person name="Martinez A.T."/>
            <person name="Xiao Y."/>
            <person name="Gibbons J.G."/>
            <person name="Terashima K."/>
            <person name="Grigoriev I.V."/>
            <person name="Hibbett D."/>
        </authorList>
    </citation>
    <scope>NUCLEOTIDE SEQUENCE</scope>
    <source>
        <strain evidence="2">Sp2 HRB7682 ss15</strain>
    </source>
</reference>
<comment type="caution">
    <text evidence="2">The sequence shown here is derived from an EMBL/GenBank/DDBJ whole genome shotgun (WGS) entry which is preliminary data.</text>
</comment>
<dbReference type="SUPFAM" id="SSF54160">
    <property type="entry name" value="Chromo domain-like"/>
    <property type="match status" value="1"/>
</dbReference>
<feature type="region of interest" description="Disordered" evidence="1">
    <location>
        <begin position="150"/>
        <end position="175"/>
    </location>
</feature>
<evidence type="ECO:0000256" key="1">
    <source>
        <dbReference type="SAM" id="MobiDB-lite"/>
    </source>
</evidence>
<gene>
    <name evidence="2" type="ORF">C8J55DRAFT_490491</name>
</gene>
<evidence type="ECO:0000313" key="2">
    <source>
        <dbReference type="EMBL" id="KAJ4475345.1"/>
    </source>
</evidence>
<evidence type="ECO:0000313" key="3">
    <source>
        <dbReference type="Proteomes" id="UP001150238"/>
    </source>
</evidence>
<feature type="compositionally biased region" description="Basic and acidic residues" evidence="1">
    <location>
        <begin position="114"/>
        <end position="124"/>
    </location>
</feature>
<dbReference type="InterPro" id="IPR016197">
    <property type="entry name" value="Chromo-like_dom_sf"/>
</dbReference>
<proteinExistence type="predicted"/>
<reference evidence="2" key="1">
    <citation type="submission" date="2022-08" db="EMBL/GenBank/DDBJ databases">
        <authorList>
            <consortium name="DOE Joint Genome Institute"/>
            <person name="Min B."/>
            <person name="Riley R."/>
            <person name="Sierra-Patev S."/>
            <person name="Naranjo-Ortiz M."/>
            <person name="Looney B."/>
            <person name="Konkel Z."/>
            <person name="Slot J.C."/>
            <person name="Sakamoto Y."/>
            <person name="Steenwyk J.L."/>
            <person name="Rokas A."/>
            <person name="Carro J."/>
            <person name="Camarero S."/>
            <person name="Ferreira P."/>
            <person name="Molpeceres G."/>
            <person name="Ruiz-Duenas F.J."/>
            <person name="Serrano A."/>
            <person name="Henrissat B."/>
            <person name="Drula E."/>
            <person name="Hughes K.W."/>
            <person name="Mata J.L."/>
            <person name="Ishikawa N.K."/>
            <person name="Vargas-Isla R."/>
            <person name="Ushijima S."/>
            <person name="Smith C.A."/>
            <person name="Ahrendt S."/>
            <person name="Andreopoulos W."/>
            <person name="He G."/>
            <person name="Labutti K."/>
            <person name="Lipzen A."/>
            <person name="Ng V."/>
            <person name="Sandor L."/>
            <person name="Barry K."/>
            <person name="Martinez A.T."/>
            <person name="Xiao Y."/>
            <person name="Gibbons J.G."/>
            <person name="Terashima K."/>
            <person name="Hibbett D.S."/>
            <person name="Grigoriev I.V."/>
        </authorList>
    </citation>
    <scope>NUCLEOTIDE SEQUENCE</scope>
    <source>
        <strain evidence="2">Sp2 HRB7682 ss15</strain>
    </source>
</reference>
<protein>
    <recommendedName>
        <fullName evidence="4">Chromo domain-containing protein</fullName>
    </recommendedName>
</protein>
<organism evidence="2 3">
    <name type="scientific">Lentinula lateritia</name>
    <dbReference type="NCBI Taxonomy" id="40482"/>
    <lineage>
        <taxon>Eukaryota</taxon>
        <taxon>Fungi</taxon>
        <taxon>Dikarya</taxon>
        <taxon>Basidiomycota</taxon>
        <taxon>Agaricomycotina</taxon>
        <taxon>Agaricomycetes</taxon>
        <taxon>Agaricomycetidae</taxon>
        <taxon>Agaricales</taxon>
        <taxon>Marasmiineae</taxon>
        <taxon>Omphalotaceae</taxon>
        <taxon>Lentinula</taxon>
    </lineage>
</organism>
<evidence type="ECO:0008006" key="4">
    <source>
        <dbReference type="Google" id="ProtNLM"/>
    </source>
</evidence>
<dbReference type="Gene3D" id="2.40.50.40">
    <property type="match status" value="1"/>
</dbReference>
<accession>A0A9W9A649</accession>
<feature type="compositionally biased region" description="Polar residues" evidence="1">
    <location>
        <begin position="155"/>
        <end position="175"/>
    </location>
</feature>
<name>A0A9W9A649_9AGAR</name>
<feature type="region of interest" description="Disordered" evidence="1">
    <location>
        <begin position="108"/>
        <end position="130"/>
    </location>
</feature>